<dbReference type="PANTHER" id="PTHR32039:SF7">
    <property type="entry name" value="COMPETENCE PROTEIN COMM"/>
    <property type="match status" value="1"/>
</dbReference>
<evidence type="ECO:0000313" key="3">
    <source>
        <dbReference type="EMBL" id="TDS86055.1"/>
    </source>
</evidence>
<accession>A0A4R7G3X8</accession>
<dbReference type="Proteomes" id="UP000294506">
    <property type="component" value="Unassembled WGS sequence"/>
</dbReference>
<organism evidence="3 4">
    <name type="scientific">Nesterenkonia aurantiaca</name>
    <dbReference type="NCBI Taxonomy" id="1436010"/>
    <lineage>
        <taxon>Bacteria</taxon>
        <taxon>Bacillati</taxon>
        <taxon>Actinomycetota</taxon>
        <taxon>Actinomycetes</taxon>
        <taxon>Micrococcales</taxon>
        <taxon>Micrococcaceae</taxon>
        <taxon>Nesterenkonia</taxon>
    </lineage>
</organism>
<dbReference type="InterPro" id="IPR027417">
    <property type="entry name" value="P-loop_NTPase"/>
</dbReference>
<comment type="caution">
    <text evidence="3">The sequence shown here is derived from an EMBL/GenBank/DDBJ whole genome shotgun (WGS) entry which is preliminary data.</text>
</comment>
<dbReference type="RefSeq" id="WP_133726112.1">
    <property type="nucleotide sequence ID" value="NZ_SOAN01000004.1"/>
</dbReference>
<dbReference type="SMART" id="SM00382">
    <property type="entry name" value="AAA"/>
    <property type="match status" value="1"/>
</dbReference>
<evidence type="ECO:0000313" key="4">
    <source>
        <dbReference type="Proteomes" id="UP000294506"/>
    </source>
</evidence>
<dbReference type="InterPro" id="IPR014721">
    <property type="entry name" value="Ribsml_uS5_D2-typ_fold_subgr"/>
</dbReference>
<evidence type="ECO:0000259" key="2">
    <source>
        <dbReference type="SMART" id="SM00382"/>
    </source>
</evidence>
<name>A0A4R7G3X8_9MICC</name>
<proteinExistence type="inferred from homology"/>
<feature type="domain" description="AAA+ ATPase" evidence="2">
    <location>
        <begin position="231"/>
        <end position="415"/>
    </location>
</feature>
<keyword evidence="4" id="KW-1185">Reference proteome</keyword>
<dbReference type="InterPro" id="IPR045006">
    <property type="entry name" value="CHLI-like"/>
</dbReference>
<evidence type="ECO:0000256" key="1">
    <source>
        <dbReference type="ARBA" id="ARBA00006354"/>
    </source>
</evidence>
<dbReference type="InterPro" id="IPR020568">
    <property type="entry name" value="Ribosomal_Su5_D2-typ_SF"/>
</dbReference>
<dbReference type="InterPro" id="IPR025158">
    <property type="entry name" value="Mg_chelat-rel_C"/>
</dbReference>
<dbReference type="PANTHER" id="PTHR32039">
    <property type="entry name" value="MAGNESIUM-CHELATASE SUBUNIT CHLI"/>
    <property type="match status" value="1"/>
</dbReference>
<sequence>MSMGRARGVVLFGMDGHLIEVEADIGRALPAFILLGLPDASLRESQDRIRSAAKNTGCDLPTRRLTVNLLPASLPKSGSVLDLAILMSAWAADGRVQGTAEIVFLAELGLDGRLRPVRGVLPAVAAAQAAGAQTVVVAMENAQEAALVPGMEVLAAAHVSQVAASFATAELEPLVREASGVHRWSAGHGVAASMVGEDAAGSENSGAPAVDLAEVRGQQEARFALELAAAGGHHLLLIGAPGAGKTMLAERMSGILPPLDDQAAMEATAIESLSADPRTVIRLRRTPPFQAPHHSASMAAIVGGGARIARPGAVTRAHQGVLFLDEAPEFPRPALDALRQPMETGRISLHRSAGSVTYPARFQLVLGANPCPCGLNVGTGAGCRCSVAQRRHYMSRLSGPLLDRIDLQIQVERPRSAAAALGPPGESSAAVRSRVLDARTVQSERLHRWGLRTNAQAPMQLLTGELRLPAGSTRHIDAALDRAAISLRGYLRVLRLAWTIADLAQRDQPGADEVDAALQLRQRAQTN</sequence>
<dbReference type="Gene3D" id="3.30.230.10">
    <property type="match status" value="1"/>
</dbReference>
<dbReference type="Pfam" id="PF01078">
    <property type="entry name" value="Mg_chelatase"/>
    <property type="match status" value="1"/>
</dbReference>
<dbReference type="Gene3D" id="3.40.50.300">
    <property type="entry name" value="P-loop containing nucleotide triphosphate hydrolases"/>
    <property type="match status" value="1"/>
</dbReference>
<dbReference type="InterPro" id="IPR004482">
    <property type="entry name" value="Mg_chelat-rel"/>
</dbReference>
<gene>
    <name evidence="3" type="ORF">EV640_10477</name>
</gene>
<reference evidence="3 4" key="1">
    <citation type="submission" date="2019-03" db="EMBL/GenBank/DDBJ databases">
        <title>Genomic Encyclopedia of Type Strains, Phase III (KMG-III): the genomes of soil and plant-associated and newly described type strains.</title>
        <authorList>
            <person name="Whitman W."/>
        </authorList>
    </citation>
    <scope>NUCLEOTIDE SEQUENCE [LARGE SCALE GENOMIC DNA]</scope>
    <source>
        <strain evidence="3 4">DSM 27373</strain>
    </source>
</reference>
<dbReference type="AlphaFoldDB" id="A0A4R7G3X8"/>
<dbReference type="Pfam" id="PF13541">
    <property type="entry name" value="ChlI"/>
    <property type="match status" value="1"/>
</dbReference>
<dbReference type="SUPFAM" id="SSF54211">
    <property type="entry name" value="Ribosomal protein S5 domain 2-like"/>
    <property type="match status" value="1"/>
</dbReference>
<comment type="similarity">
    <text evidence="1">Belongs to the Mg-chelatase subunits D/I family. ComM subfamily.</text>
</comment>
<protein>
    <submittedName>
        <fullName evidence="3">Magnesium chelatase family protein</fullName>
    </submittedName>
</protein>
<dbReference type="EMBL" id="SOAN01000004">
    <property type="protein sequence ID" value="TDS86055.1"/>
    <property type="molecule type" value="Genomic_DNA"/>
</dbReference>
<dbReference type="GO" id="GO:0005524">
    <property type="term" value="F:ATP binding"/>
    <property type="evidence" value="ECO:0007669"/>
    <property type="project" value="InterPro"/>
</dbReference>
<dbReference type="SUPFAM" id="SSF52540">
    <property type="entry name" value="P-loop containing nucleoside triphosphate hydrolases"/>
    <property type="match status" value="1"/>
</dbReference>
<dbReference type="InterPro" id="IPR003593">
    <property type="entry name" value="AAA+_ATPase"/>
</dbReference>
<dbReference type="NCBIfam" id="TIGR00368">
    <property type="entry name" value="YifB family Mg chelatase-like AAA ATPase"/>
    <property type="match status" value="1"/>
</dbReference>
<dbReference type="InterPro" id="IPR000523">
    <property type="entry name" value="Mg_chelatse_chII-like_cat_dom"/>
</dbReference>
<dbReference type="Pfam" id="PF13335">
    <property type="entry name" value="Mg_chelatase_C"/>
    <property type="match status" value="1"/>
</dbReference>